<protein>
    <submittedName>
        <fullName evidence="2">Flagellar hook-length control protein FliK</fullName>
    </submittedName>
</protein>
<proteinExistence type="predicted"/>
<keyword evidence="2" id="KW-0966">Cell projection</keyword>
<feature type="domain" description="Flagellar hook-length control protein-like C-terminal" evidence="1">
    <location>
        <begin position="469"/>
        <end position="535"/>
    </location>
</feature>
<dbReference type="Pfam" id="PF02120">
    <property type="entry name" value="Flg_hook"/>
    <property type="match status" value="1"/>
</dbReference>
<evidence type="ECO:0000313" key="2">
    <source>
        <dbReference type="EMBL" id="MED5050461.1"/>
    </source>
</evidence>
<keyword evidence="2" id="KW-0969">Cilium</keyword>
<evidence type="ECO:0000259" key="1">
    <source>
        <dbReference type="Pfam" id="PF02120"/>
    </source>
</evidence>
<gene>
    <name evidence="2" type="ORF">P9850_01075</name>
</gene>
<organism evidence="2 3">
    <name type="scientific">Anoxybacteroides rupiense</name>
    <dbReference type="NCBI Taxonomy" id="311460"/>
    <lineage>
        <taxon>Bacteria</taxon>
        <taxon>Bacillati</taxon>
        <taxon>Bacillota</taxon>
        <taxon>Bacilli</taxon>
        <taxon>Bacillales</taxon>
        <taxon>Anoxybacillaceae</taxon>
        <taxon>Anoxybacteroides</taxon>
    </lineage>
</organism>
<name>A0ABD5ISQ8_9BACL</name>
<sequence length="555" mass="64124">MTSIRQTDGWGKFHRMESAKSLPFRSGQVIYGSVEKINDQHRALVKIGQETVLAEMQTPLSEGGRYWFQLLAEHETVRLQLIAKSETAGDEAGINHAVLHLTKSWGLPREAQPLLRFLLQKQLPVVKEEVLQATKWLIATKETEMNLRAIQWMYTNQLPLTEDVFQAIKAVQQPDLLSNQLLKLQDLLASMPDDQKPDAIRTLLTTLQRMTSRMDDIDQTLFFLLKDWIQQGDREAYRTLQKVGGWPQEVTENSWSWFAKQIQIHGKTFSLPLSSAVLEEHDAKKQLSDWIAQLQHDWQTNRSKANEQVRAFMTALNGGELPSRLSDFYEAYLKGELPDQPLLSLDDEAASVVIAHHMKKIGQWLGLNYEAELKKWMKADSPVHFDELKPLLLRVYDEVQLPALKEQLEALIHRLTGQQLLSQSQGPIQQLFWQFPLRFADHVTDVIVRWQGRKKRSGEIDPHYCHILFYLQLEQLKETIVDVRIQNSILHVTLWNHTPQIEQLVSRMQPLLKERLEACGYVLSGIKVAAAEQQQKNDWLFSRILMSHSGVDYRI</sequence>
<dbReference type="AlphaFoldDB" id="A0ABD5ISQ8"/>
<keyword evidence="2" id="KW-0282">Flagellum</keyword>
<dbReference type="RefSeq" id="WP_328216546.1">
    <property type="nucleotide sequence ID" value="NZ_JARTLI010000002.1"/>
</dbReference>
<dbReference type="InterPro" id="IPR021136">
    <property type="entry name" value="Flagellar_hook_control-like_C"/>
</dbReference>
<dbReference type="EMBL" id="JARTLI010000002">
    <property type="protein sequence ID" value="MED5050461.1"/>
    <property type="molecule type" value="Genomic_DNA"/>
</dbReference>
<dbReference type="Proteomes" id="UP001339962">
    <property type="component" value="Unassembled WGS sequence"/>
</dbReference>
<reference evidence="2 3" key="1">
    <citation type="submission" date="2023-03" db="EMBL/GenBank/DDBJ databases">
        <title>Bacillus Genome Sequencing.</title>
        <authorList>
            <person name="Dunlap C."/>
        </authorList>
    </citation>
    <scope>NUCLEOTIDE SEQUENCE [LARGE SCALE GENOMIC DNA]</scope>
    <source>
        <strain evidence="2 3">NRS-38</strain>
    </source>
</reference>
<evidence type="ECO:0000313" key="3">
    <source>
        <dbReference type="Proteomes" id="UP001339962"/>
    </source>
</evidence>
<accession>A0ABD5ISQ8</accession>
<comment type="caution">
    <text evidence="2">The sequence shown here is derived from an EMBL/GenBank/DDBJ whole genome shotgun (WGS) entry which is preliminary data.</text>
</comment>